<feature type="compositionally biased region" description="Basic residues" evidence="1">
    <location>
        <begin position="101"/>
        <end position="112"/>
    </location>
</feature>
<name>A0A368H5N5_ANCCA</name>
<feature type="region of interest" description="Disordered" evidence="1">
    <location>
        <begin position="1"/>
        <end position="20"/>
    </location>
</feature>
<sequence>TLHSKRRKHHRKRNERKVHKEDVVKVRKCSFVAVSENRNRLSEKNDYCGKIEALKNKKEALVYNPRPEYGKDNWREVEIWREIRRREKESGDEVKKLNGPKCKHHFVPNRYR</sequence>
<dbReference type="AlphaFoldDB" id="A0A368H5N5"/>
<evidence type="ECO:0000313" key="2">
    <source>
        <dbReference type="EMBL" id="RCN50585.1"/>
    </source>
</evidence>
<evidence type="ECO:0000313" key="3">
    <source>
        <dbReference type="Proteomes" id="UP000252519"/>
    </source>
</evidence>
<proteinExistence type="predicted"/>
<feature type="non-terminal residue" evidence="2">
    <location>
        <position position="1"/>
    </location>
</feature>
<evidence type="ECO:0000256" key="1">
    <source>
        <dbReference type="SAM" id="MobiDB-lite"/>
    </source>
</evidence>
<dbReference type="Proteomes" id="UP000252519">
    <property type="component" value="Unassembled WGS sequence"/>
</dbReference>
<dbReference type="EMBL" id="JOJR01000021">
    <property type="protein sequence ID" value="RCN50585.1"/>
    <property type="molecule type" value="Genomic_DNA"/>
</dbReference>
<organism evidence="2 3">
    <name type="scientific">Ancylostoma caninum</name>
    <name type="common">Dog hookworm</name>
    <dbReference type="NCBI Taxonomy" id="29170"/>
    <lineage>
        <taxon>Eukaryota</taxon>
        <taxon>Metazoa</taxon>
        <taxon>Ecdysozoa</taxon>
        <taxon>Nematoda</taxon>
        <taxon>Chromadorea</taxon>
        <taxon>Rhabditida</taxon>
        <taxon>Rhabditina</taxon>
        <taxon>Rhabditomorpha</taxon>
        <taxon>Strongyloidea</taxon>
        <taxon>Ancylostomatidae</taxon>
        <taxon>Ancylostomatinae</taxon>
        <taxon>Ancylostoma</taxon>
    </lineage>
</organism>
<protein>
    <submittedName>
        <fullName evidence="2">Uncharacterized protein</fullName>
    </submittedName>
</protein>
<keyword evidence="3" id="KW-1185">Reference proteome</keyword>
<reference evidence="2 3" key="1">
    <citation type="submission" date="2014-10" db="EMBL/GenBank/DDBJ databases">
        <title>Draft genome of the hookworm Ancylostoma caninum.</title>
        <authorList>
            <person name="Mitreva M."/>
        </authorList>
    </citation>
    <scope>NUCLEOTIDE SEQUENCE [LARGE SCALE GENOMIC DNA]</scope>
    <source>
        <strain evidence="2 3">Baltimore</strain>
    </source>
</reference>
<comment type="caution">
    <text evidence="2">The sequence shown here is derived from an EMBL/GenBank/DDBJ whole genome shotgun (WGS) entry which is preliminary data.</text>
</comment>
<feature type="region of interest" description="Disordered" evidence="1">
    <location>
        <begin position="90"/>
        <end position="112"/>
    </location>
</feature>
<gene>
    <name evidence="2" type="ORF">ANCCAN_03198</name>
</gene>
<feature type="compositionally biased region" description="Basic residues" evidence="1">
    <location>
        <begin position="1"/>
        <end position="17"/>
    </location>
</feature>
<accession>A0A368H5N5</accession>